<dbReference type="KEGG" id="aten:116293929"/>
<keyword evidence="6" id="KW-1185">Reference proteome</keyword>
<feature type="domain" description="Fusion protein IQCJ-SCHIP1 N-terminal" evidence="5">
    <location>
        <begin position="116"/>
        <end position="192"/>
    </location>
</feature>
<dbReference type="InterPro" id="IPR027417">
    <property type="entry name" value="P-loop_NTPase"/>
</dbReference>
<reference evidence="7" key="1">
    <citation type="submission" date="2025-08" db="UniProtKB">
        <authorList>
            <consortium name="RefSeq"/>
        </authorList>
    </citation>
    <scope>IDENTIFICATION</scope>
    <source>
        <tissue evidence="7">Tentacle</tissue>
    </source>
</reference>
<dbReference type="RefSeq" id="XP_031557292.1">
    <property type="nucleotide sequence ID" value="XM_031701432.1"/>
</dbReference>
<evidence type="ECO:0000313" key="7">
    <source>
        <dbReference type="RefSeq" id="XP_031557292.1"/>
    </source>
</evidence>
<dbReference type="PANTHER" id="PTHR13103">
    <property type="entry name" value="SCHWANNOMIN INTERACTING PROTEIN 1"/>
    <property type="match status" value="1"/>
</dbReference>
<feature type="region of interest" description="Disordered" evidence="3">
    <location>
        <begin position="1"/>
        <end position="23"/>
    </location>
</feature>
<proteinExistence type="predicted"/>
<keyword evidence="1 2" id="KW-0175">Coiled coil</keyword>
<evidence type="ECO:0000259" key="4">
    <source>
        <dbReference type="Pfam" id="PF10148"/>
    </source>
</evidence>
<dbReference type="GO" id="GO:0035332">
    <property type="term" value="P:positive regulation of hippo signaling"/>
    <property type="evidence" value="ECO:0007669"/>
    <property type="project" value="TreeGrafter"/>
</dbReference>
<dbReference type="Pfam" id="PF10148">
    <property type="entry name" value="SCHIP-1_C"/>
    <property type="match status" value="1"/>
</dbReference>
<gene>
    <name evidence="7" type="primary">LOC116293929</name>
</gene>
<dbReference type="InParanoid" id="A0A6P8HXH9"/>
<dbReference type="PROSITE" id="PS50096">
    <property type="entry name" value="IQ"/>
    <property type="match status" value="1"/>
</dbReference>
<dbReference type="InterPro" id="IPR029362">
    <property type="entry name" value="IQCJ-SCHIP1_N"/>
</dbReference>
<dbReference type="GO" id="GO:0030054">
    <property type="term" value="C:cell junction"/>
    <property type="evidence" value="ECO:0007669"/>
    <property type="project" value="TreeGrafter"/>
</dbReference>
<feature type="coiled-coil region" evidence="2">
    <location>
        <begin position="114"/>
        <end position="141"/>
    </location>
</feature>
<feature type="compositionally biased region" description="Basic and acidic residues" evidence="3">
    <location>
        <begin position="1"/>
        <end position="11"/>
    </location>
</feature>
<dbReference type="OrthoDB" id="6260144at2759"/>
<accession>A0A6P8HXH9</accession>
<dbReference type="SUPFAM" id="SSF52540">
    <property type="entry name" value="P-loop containing nucleoside triphosphate hydrolases"/>
    <property type="match status" value="1"/>
</dbReference>
<dbReference type="Proteomes" id="UP000515163">
    <property type="component" value="Unplaced"/>
</dbReference>
<dbReference type="InterPro" id="IPR000048">
    <property type="entry name" value="IQ_motif_EF-hand-BS"/>
</dbReference>
<dbReference type="Gene3D" id="1.20.5.190">
    <property type="match status" value="1"/>
</dbReference>
<protein>
    <submittedName>
        <fullName evidence="7">Uncharacterized protein LOC116293929 isoform X1</fullName>
    </submittedName>
</protein>
<dbReference type="PANTHER" id="PTHR13103:SF2">
    <property type="entry name" value="IQCJ-SCHIP1 READTHROUGH TRANSCRIPT PROTEIN-RELATED"/>
    <property type="match status" value="1"/>
</dbReference>
<evidence type="ECO:0000256" key="1">
    <source>
        <dbReference type="ARBA" id="ARBA00023054"/>
    </source>
</evidence>
<dbReference type="InterPro" id="IPR039045">
    <property type="entry name" value="SCHIP_1"/>
</dbReference>
<name>A0A6P8HXH9_ACTTE</name>
<sequence>MDSRRPRRAENGHANGDGWQSKETLDYNETLINELLQGREDPSLRGLDMGMIKRKSYDRTRAAMMAVNPSIASQVLPQTDNKSEQEKAAIRIQSHMRGYIARRQYCDLLYEQYEKEEQERLEKTRQQVEEGELLVENYKLKAEMDENDCLRRNQRRNVDYSAVTIQRAWRDYRRRKSGHSTKPVPTPNPLSQVLVNMPDSNFMIRTNPFQQIRSHAVEDDDEDDQIDIFNDSLEQATDEYHRNISTSSNYDLLGSEQFDLDSAGLDSVQMEFPSPTTDWESIESCLNSEGDIKDTQQMEYPELADKYLTDFSIKAKDLQICFVDDALSDDGDEDGLEIKEYVIDKQDVSDDEKRDSGCVAGDEEEKESFSIKTLSPDDLVRSSVSEKESQHVMLELLRHEDDQEKKLTVQGWTVEKLCNLTLDEIKALRDNLAQLIQAQNEMLVTELMMRDSLHLKQDSMLMEVEDTTKQRSRVSSGVGRLVVTTRRRYTTYN</sequence>
<dbReference type="InterPro" id="IPR015649">
    <property type="entry name" value="SCHIP_1_C"/>
</dbReference>
<evidence type="ECO:0000259" key="5">
    <source>
        <dbReference type="Pfam" id="PF15157"/>
    </source>
</evidence>
<dbReference type="CDD" id="cd23767">
    <property type="entry name" value="IQCD"/>
    <property type="match status" value="1"/>
</dbReference>
<feature type="domain" description="Schwannomin interacting protein 1 C-terminal" evidence="4">
    <location>
        <begin position="416"/>
        <end position="469"/>
    </location>
</feature>
<dbReference type="AlphaFoldDB" id="A0A6P8HXH9"/>
<dbReference type="GO" id="GO:0005886">
    <property type="term" value="C:plasma membrane"/>
    <property type="evidence" value="ECO:0007669"/>
    <property type="project" value="TreeGrafter"/>
</dbReference>
<dbReference type="Pfam" id="PF15157">
    <property type="entry name" value="IQCJ-SCHIP1"/>
    <property type="match status" value="1"/>
</dbReference>
<evidence type="ECO:0000313" key="6">
    <source>
        <dbReference type="Proteomes" id="UP000515163"/>
    </source>
</evidence>
<organism evidence="6 7">
    <name type="scientific">Actinia tenebrosa</name>
    <name type="common">Australian red waratah sea anemone</name>
    <dbReference type="NCBI Taxonomy" id="6105"/>
    <lineage>
        <taxon>Eukaryota</taxon>
        <taxon>Metazoa</taxon>
        <taxon>Cnidaria</taxon>
        <taxon>Anthozoa</taxon>
        <taxon>Hexacorallia</taxon>
        <taxon>Actiniaria</taxon>
        <taxon>Actiniidae</taxon>
        <taxon>Actinia</taxon>
    </lineage>
</organism>
<evidence type="ECO:0000256" key="2">
    <source>
        <dbReference type="SAM" id="Coils"/>
    </source>
</evidence>
<dbReference type="Pfam" id="PF00612">
    <property type="entry name" value="IQ"/>
    <property type="match status" value="1"/>
</dbReference>
<dbReference type="SMART" id="SM00015">
    <property type="entry name" value="IQ"/>
    <property type="match status" value="2"/>
</dbReference>
<dbReference type="GeneID" id="116293929"/>
<evidence type="ECO:0000256" key="3">
    <source>
        <dbReference type="SAM" id="MobiDB-lite"/>
    </source>
</evidence>